<dbReference type="STRING" id="1429043.X474_19130"/>
<dbReference type="PANTHER" id="PTHR43370">
    <property type="entry name" value="SUGAR ABC TRANSPORTER INTEGRAL MEMBRANE PROTEIN-RELATED"/>
    <property type="match status" value="1"/>
</dbReference>
<sequence length="310" mass="32376">MPELSFITDLLAASIQAGTPLLLACLGEIITERSGNLNLGAEGMMLVGAMTGFATAYFTGSPVLGAIAGSLAGCGMSLIHAFLTVSLQASQVVSGLGLTIFGIGLSGFLGVNLVGLKGPGFAKIPIPFLSDIPIIGPVFFNQDALVYVALLLVPLTWYYLFRSRPGLSVRAVGENPSAADAWGESVAKIRYIHVLMGGLLAGLAGAYLSLGYTHMWMENMVAGRGWIAVALVIFGFWHPFKAAAGAFLFGGVGVLQLRVQAAGAHIPSSLLVMLPYLLTVGVLILITMRQRRSGSVDAPAALGLPFRRGE</sequence>
<dbReference type="Proteomes" id="UP000032233">
    <property type="component" value="Unassembled WGS sequence"/>
</dbReference>
<evidence type="ECO:0000313" key="7">
    <source>
        <dbReference type="EMBL" id="KIX12447.1"/>
    </source>
</evidence>
<evidence type="ECO:0000256" key="2">
    <source>
        <dbReference type="ARBA" id="ARBA00022475"/>
    </source>
</evidence>
<dbReference type="CDD" id="cd06580">
    <property type="entry name" value="TM_PBP1_transp_TpRbsC_like"/>
    <property type="match status" value="1"/>
</dbReference>
<comment type="subcellular location">
    <subcellularLocation>
        <location evidence="1">Cell membrane</location>
        <topology evidence="1">Multi-pass membrane protein</topology>
    </subcellularLocation>
</comment>
<keyword evidence="4 6" id="KW-1133">Transmembrane helix</keyword>
<dbReference type="GO" id="GO:0005886">
    <property type="term" value="C:plasma membrane"/>
    <property type="evidence" value="ECO:0007669"/>
    <property type="project" value="UniProtKB-SubCell"/>
</dbReference>
<feature type="transmembrane region" description="Helical" evidence="6">
    <location>
        <begin position="242"/>
        <end position="259"/>
    </location>
</feature>
<feature type="transmembrane region" description="Helical" evidence="6">
    <location>
        <begin position="265"/>
        <end position="286"/>
    </location>
</feature>
<name>A0A0D2GC37_9BACT</name>
<keyword evidence="5 6" id="KW-0472">Membrane</keyword>
<organism evidence="7 8">
    <name type="scientific">Dethiosulfatarculus sandiegensis</name>
    <dbReference type="NCBI Taxonomy" id="1429043"/>
    <lineage>
        <taxon>Bacteria</taxon>
        <taxon>Pseudomonadati</taxon>
        <taxon>Thermodesulfobacteriota</taxon>
        <taxon>Desulfarculia</taxon>
        <taxon>Desulfarculales</taxon>
        <taxon>Desulfarculaceae</taxon>
        <taxon>Dethiosulfatarculus</taxon>
    </lineage>
</organism>
<feature type="transmembrane region" description="Helical" evidence="6">
    <location>
        <begin position="39"/>
        <end position="58"/>
    </location>
</feature>
<comment type="caution">
    <text evidence="7">The sequence shown here is derived from an EMBL/GenBank/DDBJ whole genome shotgun (WGS) entry which is preliminary data.</text>
</comment>
<evidence type="ECO:0000256" key="1">
    <source>
        <dbReference type="ARBA" id="ARBA00004651"/>
    </source>
</evidence>
<feature type="transmembrane region" description="Helical" evidence="6">
    <location>
        <begin position="6"/>
        <end position="27"/>
    </location>
</feature>
<accession>A0A0D2GC37</accession>
<dbReference type="RefSeq" id="WP_044350642.1">
    <property type="nucleotide sequence ID" value="NZ_AZAC01000032.1"/>
</dbReference>
<dbReference type="GO" id="GO:0022857">
    <property type="term" value="F:transmembrane transporter activity"/>
    <property type="evidence" value="ECO:0007669"/>
    <property type="project" value="InterPro"/>
</dbReference>
<dbReference type="OrthoDB" id="9792579at2"/>
<dbReference type="Pfam" id="PF02653">
    <property type="entry name" value="BPD_transp_2"/>
    <property type="match status" value="1"/>
</dbReference>
<evidence type="ECO:0000256" key="6">
    <source>
        <dbReference type="SAM" id="Phobius"/>
    </source>
</evidence>
<reference evidence="7 8" key="1">
    <citation type="submission" date="2013-11" db="EMBL/GenBank/DDBJ databases">
        <title>Metagenomic analysis of a methanogenic consortium involved in long chain n-alkane degradation.</title>
        <authorList>
            <person name="Davidova I.A."/>
            <person name="Callaghan A.V."/>
            <person name="Wawrik B."/>
            <person name="Pruitt S."/>
            <person name="Marks C."/>
            <person name="Duncan K.E."/>
            <person name="Suflita J.M."/>
        </authorList>
    </citation>
    <scope>NUCLEOTIDE SEQUENCE [LARGE SCALE GENOMIC DNA]</scope>
    <source>
        <strain evidence="7 8">SPR</strain>
    </source>
</reference>
<feature type="transmembrane region" description="Helical" evidence="6">
    <location>
        <begin position="144"/>
        <end position="161"/>
    </location>
</feature>
<dbReference type="AlphaFoldDB" id="A0A0D2GC37"/>
<evidence type="ECO:0000256" key="5">
    <source>
        <dbReference type="ARBA" id="ARBA00023136"/>
    </source>
</evidence>
<protein>
    <submittedName>
        <fullName evidence="7">ABC transporter permease</fullName>
    </submittedName>
</protein>
<dbReference type="InParanoid" id="A0A0D2GC37"/>
<feature type="transmembrane region" description="Helical" evidence="6">
    <location>
        <begin position="191"/>
        <end position="210"/>
    </location>
</feature>
<dbReference type="InterPro" id="IPR001851">
    <property type="entry name" value="ABC_transp_permease"/>
</dbReference>
<dbReference type="EMBL" id="AZAC01000032">
    <property type="protein sequence ID" value="KIX12447.1"/>
    <property type="molecule type" value="Genomic_DNA"/>
</dbReference>
<gene>
    <name evidence="7" type="ORF">X474_19130</name>
</gene>
<evidence type="ECO:0000313" key="8">
    <source>
        <dbReference type="Proteomes" id="UP000032233"/>
    </source>
</evidence>
<evidence type="ECO:0000256" key="3">
    <source>
        <dbReference type="ARBA" id="ARBA00022692"/>
    </source>
</evidence>
<feature type="transmembrane region" description="Helical" evidence="6">
    <location>
        <begin position="92"/>
        <end position="111"/>
    </location>
</feature>
<dbReference type="PANTHER" id="PTHR43370:SF2">
    <property type="entry name" value="ABC TRANSPORTER PERMEASE PROTEIN"/>
    <property type="match status" value="1"/>
</dbReference>
<keyword evidence="2" id="KW-1003">Cell membrane</keyword>
<evidence type="ECO:0000256" key="4">
    <source>
        <dbReference type="ARBA" id="ARBA00022989"/>
    </source>
</evidence>
<feature type="transmembrane region" description="Helical" evidence="6">
    <location>
        <begin position="64"/>
        <end position="85"/>
    </location>
</feature>
<keyword evidence="3 6" id="KW-0812">Transmembrane</keyword>
<proteinExistence type="predicted"/>
<keyword evidence="8" id="KW-1185">Reference proteome</keyword>